<evidence type="ECO:0000256" key="2">
    <source>
        <dbReference type="ARBA" id="ARBA00023015"/>
    </source>
</evidence>
<keyword evidence="2" id="KW-0805">Transcription regulation</keyword>
<accession>A0ABZ0W7D4</accession>
<dbReference type="NCBIfam" id="TIGR02937">
    <property type="entry name" value="sigma70-ECF"/>
    <property type="match status" value="1"/>
</dbReference>
<proteinExistence type="inferred from homology"/>
<protein>
    <submittedName>
        <fullName evidence="6">Sigma-70 family RNA polymerase sigma factor</fullName>
    </submittedName>
</protein>
<dbReference type="InterPro" id="IPR036388">
    <property type="entry name" value="WH-like_DNA-bd_sf"/>
</dbReference>
<dbReference type="EMBL" id="CP139960">
    <property type="protein sequence ID" value="WQD39185.1"/>
    <property type="molecule type" value="Genomic_DNA"/>
</dbReference>
<evidence type="ECO:0000259" key="5">
    <source>
        <dbReference type="Pfam" id="PF08281"/>
    </source>
</evidence>
<dbReference type="SUPFAM" id="SSF88946">
    <property type="entry name" value="Sigma2 domain of RNA polymerase sigma factors"/>
    <property type="match status" value="1"/>
</dbReference>
<organism evidence="6 7">
    <name type="scientific">Niabella yanshanensis</name>
    <dbReference type="NCBI Taxonomy" id="577386"/>
    <lineage>
        <taxon>Bacteria</taxon>
        <taxon>Pseudomonadati</taxon>
        <taxon>Bacteroidota</taxon>
        <taxon>Chitinophagia</taxon>
        <taxon>Chitinophagales</taxon>
        <taxon>Chitinophagaceae</taxon>
        <taxon>Niabella</taxon>
    </lineage>
</organism>
<sequence>MRIALSTDHSLYDLILGCKQDMPVAQKLLYERFFGFGLSICLRYAKNNDEAMEILNDGFVRVFRSIPGFIAPAGQEALSRLFMSWFKKIMINTGINYFKALNKASAIHVAETLDHMDGYGKHNDSDQLAYEDLVKLIQKLSPAYRNTFCLYVIDGYRHEEIAGMMGISIGASKSNLLKARKNLRKMLEITNAEKV</sequence>
<keyword evidence="7" id="KW-1185">Reference proteome</keyword>
<keyword evidence="3" id="KW-0731">Sigma factor</keyword>
<dbReference type="Pfam" id="PF08281">
    <property type="entry name" value="Sigma70_r4_2"/>
    <property type="match status" value="1"/>
</dbReference>
<evidence type="ECO:0000313" key="6">
    <source>
        <dbReference type="EMBL" id="WQD39185.1"/>
    </source>
</evidence>
<evidence type="ECO:0000256" key="1">
    <source>
        <dbReference type="ARBA" id="ARBA00010641"/>
    </source>
</evidence>
<dbReference type="Gene3D" id="1.10.10.10">
    <property type="entry name" value="Winged helix-like DNA-binding domain superfamily/Winged helix DNA-binding domain"/>
    <property type="match status" value="1"/>
</dbReference>
<dbReference type="InterPro" id="IPR014284">
    <property type="entry name" value="RNA_pol_sigma-70_dom"/>
</dbReference>
<evidence type="ECO:0000256" key="3">
    <source>
        <dbReference type="ARBA" id="ARBA00023082"/>
    </source>
</evidence>
<dbReference type="InterPro" id="IPR013325">
    <property type="entry name" value="RNA_pol_sigma_r2"/>
</dbReference>
<dbReference type="PANTHER" id="PTHR43133">
    <property type="entry name" value="RNA POLYMERASE ECF-TYPE SIGMA FACTO"/>
    <property type="match status" value="1"/>
</dbReference>
<gene>
    <name evidence="6" type="ORF">U0035_03355</name>
</gene>
<dbReference type="Proteomes" id="UP001325680">
    <property type="component" value="Chromosome"/>
</dbReference>
<name>A0ABZ0W7D4_9BACT</name>
<dbReference type="Gene3D" id="1.10.1740.10">
    <property type="match status" value="1"/>
</dbReference>
<keyword evidence="4" id="KW-0804">Transcription</keyword>
<dbReference type="InterPro" id="IPR013249">
    <property type="entry name" value="RNA_pol_sigma70_r4_t2"/>
</dbReference>
<dbReference type="RefSeq" id="WP_245957827.1">
    <property type="nucleotide sequence ID" value="NZ_CP139960.1"/>
</dbReference>
<reference evidence="6 7" key="1">
    <citation type="submission" date="2023-12" db="EMBL/GenBank/DDBJ databases">
        <title>Genome sequencing and assembly of bacterial species from a model synthetic community.</title>
        <authorList>
            <person name="Hogle S.L."/>
        </authorList>
    </citation>
    <scope>NUCLEOTIDE SEQUENCE [LARGE SCALE GENOMIC DNA]</scope>
    <source>
        <strain evidence="6 7">HAMBI_3031</strain>
    </source>
</reference>
<dbReference type="InterPro" id="IPR013324">
    <property type="entry name" value="RNA_pol_sigma_r3/r4-like"/>
</dbReference>
<dbReference type="CDD" id="cd06171">
    <property type="entry name" value="Sigma70_r4"/>
    <property type="match status" value="1"/>
</dbReference>
<feature type="domain" description="RNA polymerase sigma factor 70 region 4 type 2" evidence="5">
    <location>
        <begin position="131"/>
        <end position="183"/>
    </location>
</feature>
<evidence type="ECO:0000313" key="7">
    <source>
        <dbReference type="Proteomes" id="UP001325680"/>
    </source>
</evidence>
<dbReference type="PANTHER" id="PTHR43133:SF46">
    <property type="entry name" value="RNA POLYMERASE SIGMA-70 FACTOR ECF SUBFAMILY"/>
    <property type="match status" value="1"/>
</dbReference>
<comment type="similarity">
    <text evidence="1">Belongs to the sigma-70 factor family. ECF subfamily.</text>
</comment>
<dbReference type="InterPro" id="IPR039425">
    <property type="entry name" value="RNA_pol_sigma-70-like"/>
</dbReference>
<evidence type="ECO:0000256" key="4">
    <source>
        <dbReference type="ARBA" id="ARBA00023163"/>
    </source>
</evidence>
<dbReference type="SUPFAM" id="SSF88659">
    <property type="entry name" value="Sigma3 and sigma4 domains of RNA polymerase sigma factors"/>
    <property type="match status" value="1"/>
</dbReference>